<accession>A0A077RD91</accession>
<evidence type="ECO:0000256" key="3">
    <source>
        <dbReference type="ARBA" id="ARBA00009196"/>
    </source>
</evidence>
<feature type="compositionally biased region" description="Low complexity" evidence="19">
    <location>
        <begin position="117"/>
        <end position="141"/>
    </location>
</feature>
<evidence type="ECO:0000256" key="2">
    <source>
        <dbReference type="ARBA" id="ARBA00004496"/>
    </source>
</evidence>
<feature type="region of interest" description="Disordered" evidence="19">
    <location>
        <begin position="596"/>
        <end position="621"/>
    </location>
</feature>
<evidence type="ECO:0000256" key="10">
    <source>
        <dbReference type="ARBA" id="ARBA00022723"/>
    </source>
</evidence>
<evidence type="ECO:0000256" key="19">
    <source>
        <dbReference type="SAM" id="MobiDB-lite"/>
    </source>
</evidence>
<dbReference type="GO" id="GO:0042254">
    <property type="term" value="P:ribosome biogenesis"/>
    <property type="evidence" value="ECO:0007669"/>
    <property type="project" value="UniProtKB-KW"/>
</dbReference>
<dbReference type="CDD" id="cd05147">
    <property type="entry name" value="RIO1_euk"/>
    <property type="match status" value="1"/>
</dbReference>
<keyword evidence="6" id="KW-0963">Cytoplasm</keyword>
<feature type="compositionally biased region" description="Basic residues" evidence="19">
    <location>
        <begin position="763"/>
        <end position="783"/>
    </location>
</feature>
<dbReference type="GO" id="GO:0004674">
    <property type="term" value="F:protein serine/threonine kinase activity"/>
    <property type="evidence" value="ECO:0007669"/>
    <property type="project" value="UniProtKB-KW"/>
</dbReference>
<keyword evidence="8" id="KW-0723">Serine/threonine-protein kinase</keyword>
<evidence type="ECO:0000256" key="14">
    <source>
        <dbReference type="ARBA" id="ARBA00022840"/>
    </source>
</evidence>
<comment type="similarity">
    <text evidence="3">Belongs to the protein kinase superfamily. RIO-type Ser/Thr kinase family.</text>
</comment>
<keyword evidence="9" id="KW-0808">Transferase</keyword>
<comment type="subcellular location">
    <subcellularLocation>
        <location evidence="2">Cytoplasm</location>
    </subcellularLocation>
</comment>
<feature type="domain" description="RIO kinase" evidence="20">
    <location>
        <begin position="224"/>
        <end position="480"/>
    </location>
</feature>
<keyword evidence="7" id="KW-0690">Ribosome biogenesis</keyword>
<evidence type="ECO:0000256" key="4">
    <source>
        <dbReference type="ARBA" id="ARBA00012513"/>
    </source>
</evidence>
<dbReference type="GO" id="GO:0046872">
    <property type="term" value="F:metal ion binding"/>
    <property type="evidence" value="ECO:0007669"/>
    <property type="project" value="UniProtKB-KW"/>
</dbReference>
<keyword evidence="14" id="KW-0067">ATP-binding</keyword>
<feature type="compositionally biased region" description="Low complexity" evidence="19">
    <location>
        <begin position="151"/>
        <end position="171"/>
    </location>
</feature>
<protein>
    <recommendedName>
        <fullName evidence="5">Serine/threonine-protein kinase RIO1</fullName>
        <ecNumber evidence="4">2.7.11.1</ecNumber>
    </recommendedName>
    <alternativeName>
        <fullName evidence="18">Serine/threonine-protein kinase rio1</fullName>
    </alternativeName>
</protein>
<dbReference type="EMBL" id="HG529658">
    <property type="protein sequence ID" value="CDI55674.1"/>
    <property type="molecule type" value="Genomic_DNA"/>
</dbReference>
<dbReference type="InterPro" id="IPR018935">
    <property type="entry name" value="RIO_kinase_CS"/>
</dbReference>
<comment type="catalytic activity">
    <reaction evidence="16">
        <text>L-threonyl-[protein] + ATP = O-phospho-L-threonyl-[protein] + ADP + H(+)</text>
        <dbReference type="Rhea" id="RHEA:46608"/>
        <dbReference type="Rhea" id="RHEA-COMP:11060"/>
        <dbReference type="Rhea" id="RHEA-COMP:11605"/>
        <dbReference type="ChEBI" id="CHEBI:15378"/>
        <dbReference type="ChEBI" id="CHEBI:30013"/>
        <dbReference type="ChEBI" id="CHEBI:30616"/>
        <dbReference type="ChEBI" id="CHEBI:61977"/>
        <dbReference type="ChEBI" id="CHEBI:456216"/>
        <dbReference type="EC" id="2.7.11.1"/>
    </reaction>
</comment>
<evidence type="ECO:0000256" key="8">
    <source>
        <dbReference type="ARBA" id="ARBA00022527"/>
    </source>
</evidence>
<reference evidence="21" key="1">
    <citation type="journal article" date="2014" name="Genome Biol. Evol.">
        <title>Gene Loss Rather Than Gene Gain Is Associated with a Host Jump from Monocots to Dicots in the Smut Fungus Melanopsichium pennsylvanicum.</title>
        <authorList>
            <person name="Sharma R."/>
            <person name="Mishra B."/>
            <person name="Runge F."/>
            <person name="Thines M."/>
        </authorList>
    </citation>
    <scope>NUCLEOTIDE SEQUENCE</scope>
    <source>
        <strain evidence="21">4</strain>
    </source>
</reference>
<evidence type="ECO:0000259" key="20">
    <source>
        <dbReference type="SMART" id="SM00090"/>
    </source>
</evidence>
<evidence type="ECO:0000256" key="16">
    <source>
        <dbReference type="ARBA" id="ARBA00047899"/>
    </source>
</evidence>
<evidence type="ECO:0000256" key="9">
    <source>
        <dbReference type="ARBA" id="ARBA00022679"/>
    </source>
</evidence>
<dbReference type="SMART" id="SM00090">
    <property type="entry name" value="RIO"/>
    <property type="match status" value="1"/>
</dbReference>
<feature type="region of interest" description="Disordered" evidence="19">
    <location>
        <begin position="1"/>
        <end position="80"/>
    </location>
</feature>
<sequence length="783" mass="85618">MEAGQFDDAPDQRSAYQIGQPNHQQQLHLKAAQDSDNAQSQKQRRDEISDLLRPSSDAEELEDGADDHLYSEEDEQEDYEADMTGYGAVEDADWELARGDFTKQFNRSRQLASAIQSAGSTHASASTSNGGAANATPLPAMNRRRRPPPAALSSKLSTTAAGAATAGPSTSQSRTASQMESLSKFASRVCVDDMYDPSSAIGGGVNSTVPRKALGGRDAVRIKDKADRATVEGVLDPRTMVILYKMVNRGLLESVNGCISTGKEANVYHAATAADPSTSATNDGDDQAVKGSLALKIYKTSILVFKDRDRYVSGEFRFRHGYAKHNPRKMVRLWAEKEARNLKRMVAAGLRAPIPVELRDHVLVMQFLGDSEGWASPRLKDADEMIGGDPKTWSRLYRELLASVRIMYHECRLVHADLSEYNILYHQGHLWIIDVSQSVEHDHPRAYDFLRADIGHVNEYFAKRGVNTLGMRRTFEFVVAEPKGEGQRKGGRAGLEKQDADFVHDDTPNPNAVHDEEIRSKISGTTATIPAPACVTSEVTITTTASGPGRNKVIGGGAWYTGLGNPSTTASASSHTGETETQLMDTLEALMHQLSVEPTTSNSSSAAQSEQANKGDSKQDEEVFKATYIPFSLHEVDDPEREIELQKEKSTTNAKSSKTRAAARESQDFGSSKAALDALLPCSDQTKASSAKSKATAGPFEESGIATDSSDDDDDDGFDSEAGEQGEGEERKFVHPKDAKLTKEQEKTLKKEAKKATKEANREKRKTKMPKAEKKRRMKKSHK</sequence>
<evidence type="ECO:0000256" key="6">
    <source>
        <dbReference type="ARBA" id="ARBA00022490"/>
    </source>
</evidence>
<evidence type="ECO:0000256" key="17">
    <source>
        <dbReference type="ARBA" id="ARBA00048679"/>
    </source>
</evidence>
<keyword evidence="10" id="KW-0479">Metal-binding</keyword>
<evidence type="ECO:0000256" key="15">
    <source>
        <dbReference type="ARBA" id="ARBA00022842"/>
    </source>
</evidence>
<feature type="compositionally biased region" description="Low complexity" evidence="19">
    <location>
        <begin position="601"/>
        <end position="612"/>
    </location>
</feature>
<evidence type="ECO:0000256" key="5">
    <source>
        <dbReference type="ARBA" id="ARBA00016038"/>
    </source>
</evidence>
<keyword evidence="12 21" id="KW-0418">Kinase</keyword>
<dbReference type="AlphaFoldDB" id="A0A077RD91"/>
<keyword evidence="15" id="KW-0460">Magnesium</keyword>
<dbReference type="PANTHER" id="PTHR45723">
    <property type="entry name" value="SERINE/THREONINE-PROTEIN KINASE RIO1"/>
    <property type="match status" value="1"/>
</dbReference>
<dbReference type="Gene3D" id="1.10.510.10">
    <property type="entry name" value="Transferase(Phosphotransferase) domain 1"/>
    <property type="match status" value="1"/>
</dbReference>
<evidence type="ECO:0000256" key="7">
    <source>
        <dbReference type="ARBA" id="ARBA00022517"/>
    </source>
</evidence>
<feature type="region of interest" description="Disordered" evidence="19">
    <location>
        <begin position="684"/>
        <end position="783"/>
    </location>
</feature>
<dbReference type="GO" id="GO:0016787">
    <property type="term" value="F:hydrolase activity"/>
    <property type="evidence" value="ECO:0007669"/>
    <property type="project" value="UniProtKB-KW"/>
</dbReference>
<feature type="compositionally biased region" description="Basic and acidic residues" evidence="19">
    <location>
        <begin position="728"/>
        <end position="762"/>
    </location>
</feature>
<organism evidence="21">
    <name type="scientific">Melanopsichium pennsylvanicum 4</name>
    <dbReference type="NCBI Taxonomy" id="1398559"/>
    <lineage>
        <taxon>Eukaryota</taxon>
        <taxon>Fungi</taxon>
        <taxon>Dikarya</taxon>
        <taxon>Basidiomycota</taxon>
        <taxon>Ustilaginomycotina</taxon>
        <taxon>Ustilaginomycetes</taxon>
        <taxon>Ustilaginales</taxon>
        <taxon>Ustilaginaceae</taxon>
        <taxon>Melanopsichium</taxon>
    </lineage>
</organism>
<dbReference type="InterPro" id="IPR000687">
    <property type="entry name" value="RIO_kinase"/>
</dbReference>
<dbReference type="GO" id="GO:0005524">
    <property type="term" value="F:ATP binding"/>
    <property type="evidence" value="ECO:0007669"/>
    <property type="project" value="UniProtKB-KW"/>
</dbReference>
<dbReference type="Pfam" id="PF01163">
    <property type="entry name" value="RIO1"/>
    <property type="match status" value="1"/>
</dbReference>
<evidence type="ECO:0000256" key="1">
    <source>
        <dbReference type="ARBA" id="ARBA00001946"/>
    </source>
</evidence>
<evidence type="ECO:0000256" key="12">
    <source>
        <dbReference type="ARBA" id="ARBA00022777"/>
    </source>
</evidence>
<proteinExistence type="inferred from homology"/>
<dbReference type="InterPro" id="IPR051272">
    <property type="entry name" value="RIO-type_Ser/Thr_kinase"/>
</dbReference>
<comment type="cofactor">
    <cofactor evidence="1">
        <name>Mg(2+)</name>
        <dbReference type="ChEBI" id="CHEBI:18420"/>
    </cofactor>
</comment>
<dbReference type="SUPFAM" id="SSF56112">
    <property type="entry name" value="Protein kinase-like (PK-like)"/>
    <property type="match status" value="1"/>
</dbReference>
<evidence type="ECO:0000256" key="13">
    <source>
        <dbReference type="ARBA" id="ARBA00022801"/>
    </source>
</evidence>
<dbReference type="FunFam" id="3.30.200.20:FF:000148">
    <property type="entry name" value="Serine/threonine-protein kinase RIO1"/>
    <property type="match status" value="1"/>
</dbReference>
<keyword evidence="13" id="KW-0378">Hydrolase</keyword>
<feature type="region of interest" description="Disordered" evidence="19">
    <location>
        <begin position="116"/>
        <end position="179"/>
    </location>
</feature>
<feature type="compositionally biased region" description="Polar residues" evidence="19">
    <location>
        <begin position="14"/>
        <end position="27"/>
    </location>
</feature>
<dbReference type="InterPro" id="IPR011009">
    <property type="entry name" value="Kinase-like_dom_sf"/>
</dbReference>
<keyword evidence="11" id="KW-0547">Nucleotide-binding</keyword>
<dbReference type="GO" id="GO:0005737">
    <property type="term" value="C:cytoplasm"/>
    <property type="evidence" value="ECO:0007669"/>
    <property type="project" value="UniProtKB-SubCell"/>
</dbReference>
<name>A0A077RD91_9BASI</name>
<dbReference type="PROSITE" id="PS01245">
    <property type="entry name" value="RIO1"/>
    <property type="match status" value="1"/>
</dbReference>
<dbReference type="Gene3D" id="3.30.200.20">
    <property type="entry name" value="Phosphorylase Kinase, domain 1"/>
    <property type="match status" value="1"/>
</dbReference>
<dbReference type="EC" id="2.7.11.1" evidence="4"/>
<evidence type="ECO:0000256" key="11">
    <source>
        <dbReference type="ARBA" id="ARBA00022741"/>
    </source>
</evidence>
<dbReference type="InterPro" id="IPR018934">
    <property type="entry name" value="RIO_dom"/>
</dbReference>
<evidence type="ECO:0000256" key="18">
    <source>
        <dbReference type="ARBA" id="ARBA00068838"/>
    </source>
</evidence>
<comment type="catalytic activity">
    <reaction evidence="17">
        <text>L-seryl-[protein] + ATP = O-phospho-L-seryl-[protein] + ADP + H(+)</text>
        <dbReference type="Rhea" id="RHEA:17989"/>
        <dbReference type="Rhea" id="RHEA-COMP:9863"/>
        <dbReference type="Rhea" id="RHEA-COMP:11604"/>
        <dbReference type="ChEBI" id="CHEBI:15378"/>
        <dbReference type="ChEBI" id="CHEBI:29999"/>
        <dbReference type="ChEBI" id="CHEBI:30616"/>
        <dbReference type="ChEBI" id="CHEBI:83421"/>
        <dbReference type="ChEBI" id="CHEBI:456216"/>
        <dbReference type="EC" id="2.7.11.1"/>
    </reaction>
</comment>
<feature type="compositionally biased region" description="Acidic residues" evidence="19">
    <location>
        <begin position="709"/>
        <end position="727"/>
    </location>
</feature>
<evidence type="ECO:0000313" key="21">
    <source>
        <dbReference type="EMBL" id="CDI55674.1"/>
    </source>
</evidence>
<feature type="region of interest" description="Disordered" evidence="19">
    <location>
        <begin position="635"/>
        <end position="672"/>
    </location>
</feature>